<feature type="transmembrane region" description="Helical" evidence="1">
    <location>
        <begin position="22"/>
        <end position="48"/>
    </location>
</feature>
<dbReference type="RefSeq" id="WP_110018271.1">
    <property type="nucleotide sequence ID" value="NZ_QGTJ01000004.1"/>
</dbReference>
<comment type="caution">
    <text evidence="2">The sequence shown here is derived from an EMBL/GenBank/DDBJ whole genome shotgun (WGS) entry which is preliminary data.</text>
</comment>
<dbReference type="Proteomes" id="UP000246569">
    <property type="component" value="Unassembled WGS sequence"/>
</dbReference>
<dbReference type="OrthoDB" id="270162at2"/>
<dbReference type="PANTHER" id="PTHR37314">
    <property type="entry name" value="SLR0142 PROTEIN"/>
    <property type="match status" value="1"/>
</dbReference>
<keyword evidence="1" id="KW-0472">Membrane</keyword>
<evidence type="ECO:0000313" key="3">
    <source>
        <dbReference type="Proteomes" id="UP000246569"/>
    </source>
</evidence>
<evidence type="ECO:0000256" key="1">
    <source>
        <dbReference type="SAM" id="Phobius"/>
    </source>
</evidence>
<proteinExistence type="predicted"/>
<feature type="transmembrane region" description="Helical" evidence="1">
    <location>
        <begin position="69"/>
        <end position="90"/>
    </location>
</feature>
<feature type="transmembrane region" description="Helical" evidence="1">
    <location>
        <begin position="180"/>
        <end position="201"/>
    </location>
</feature>
<dbReference type="EMBL" id="QGTJ01000004">
    <property type="protein sequence ID" value="PWV62451.1"/>
    <property type="molecule type" value="Genomic_DNA"/>
</dbReference>
<dbReference type="PANTHER" id="PTHR37314:SF4">
    <property type="entry name" value="UPF0700 TRANSMEMBRANE PROTEIN YOAK"/>
    <property type="match status" value="1"/>
</dbReference>
<dbReference type="InterPro" id="IPR010699">
    <property type="entry name" value="DUF1275"/>
</dbReference>
<reference evidence="2 3" key="1">
    <citation type="submission" date="2018-05" db="EMBL/GenBank/DDBJ databases">
        <title>Genomic Encyclopedia of Type Strains, Phase IV (KMG-IV): sequencing the most valuable type-strain genomes for metagenomic binning, comparative biology and taxonomic classification.</title>
        <authorList>
            <person name="Goeker M."/>
        </authorList>
    </citation>
    <scope>NUCLEOTIDE SEQUENCE [LARGE SCALE GENOMIC DNA]</scope>
    <source>
        <strain evidence="2 3">DSM 23606</strain>
    </source>
</reference>
<dbReference type="Pfam" id="PF06912">
    <property type="entry name" value="DUF1275"/>
    <property type="match status" value="1"/>
</dbReference>
<name>A0A317MVV5_9GAMM</name>
<sequence length="232" mass="24405">MPAANTPAPQATAKELSPPEVIAGGVLLAGSAGFVNAIMLTFFHLPVTHLTGNLSKISIDLVNGNRDDLFAVAGIFTGFLFGAFLSGLIIGNRNLQPGRRYGHSMLIQGALLMAATFLAQYGYMLAVPLAAIACGMQNAMASSYRGLTLRTTHVSGIVTDIGIHLGHLARERRVRDPWKLALLSSLLVAFFIGGTLGTLGAHESGLGMLYLAAFGNLFAGALYLIVYPHAPL</sequence>
<feature type="transmembrane region" description="Helical" evidence="1">
    <location>
        <begin position="207"/>
        <end position="226"/>
    </location>
</feature>
<keyword evidence="1" id="KW-0812">Transmembrane</keyword>
<accession>A0A317MVV5</accession>
<keyword evidence="3" id="KW-1185">Reference proteome</keyword>
<protein>
    <submittedName>
        <fullName evidence="2">Uncharacterized membrane protein YoaK (UPF0700 family)</fullName>
    </submittedName>
</protein>
<organism evidence="2 3">
    <name type="scientific">Plasticicumulans acidivorans</name>
    <dbReference type="NCBI Taxonomy" id="886464"/>
    <lineage>
        <taxon>Bacteria</taxon>
        <taxon>Pseudomonadati</taxon>
        <taxon>Pseudomonadota</taxon>
        <taxon>Gammaproteobacteria</taxon>
        <taxon>Candidatus Competibacteraceae</taxon>
        <taxon>Plasticicumulans</taxon>
    </lineage>
</organism>
<evidence type="ECO:0000313" key="2">
    <source>
        <dbReference type="EMBL" id="PWV62451.1"/>
    </source>
</evidence>
<dbReference type="AlphaFoldDB" id="A0A317MVV5"/>
<feature type="transmembrane region" description="Helical" evidence="1">
    <location>
        <begin position="110"/>
        <end position="135"/>
    </location>
</feature>
<keyword evidence="1" id="KW-1133">Transmembrane helix</keyword>
<gene>
    <name evidence="2" type="ORF">C7443_104247</name>
</gene>